<dbReference type="EMBL" id="NVAP01000044">
    <property type="protein sequence ID" value="PFQ43418.1"/>
    <property type="molecule type" value="Genomic_DNA"/>
</dbReference>
<proteinExistence type="predicted"/>
<comment type="caution">
    <text evidence="1">The sequence shown here is derived from an EMBL/GenBank/DDBJ whole genome shotgun (WGS) entry which is preliminary data.</text>
</comment>
<organism evidence="1 2">
    <name type="scientific">Bacillus cereus</name>
    <dbReference type="NCBI Taxonomy" id="1396"/>
    <lineage>
        <taxon>Bacteria</taxon>
        <taxon>Bacillati</taxon>
        <taxon>Bacillota</taxon>
        <taxon>Bacilli</taxon>
        <taxon>Bacillales</taxon>
        <taxon>Bacillaceae</taxon>
        <taxon>Bacillus</taxon>
        <taxon>Bacillus cereus group</taxon>
    </lineage>
</organism>
<sequence length="56" mass="6882">MLAMASVLNFGLLPDFIVDYLISFFNENNAKILMHYYNWYYFRLYWITFIRKLSNS</sequence>
<evidence type="ECO:0000313" key="2">
    <source>
        <dbReference type="Proteomes" id="UP000224386"/>
    </source>
</evidence>
<accession>A0A2C1MT27</accession>
<protein>
    <submittedName>
        <fullName evidence="1">Transcriptional regulator</fullName>
    </submittedName>
</protein>
<name>A0A2C1MT27_BACCE</name>
<gene>
    <name evidence="1" type="ORF">COK05_20895</name>
</gene>
<evidence type="ECO:0000313" key="1">
    <source>
        <dbReference type="EMBL" id="PFQ43418.1"/>
    </source>
</evidence>
<dbReference type="AlphaFoldDB" id="A0A2C1MT27"/>
<dbReference type="Proteomes" id="UP000224386">
    <property type="component" value="Unassembled WGS sequence"/>
</dbReference>
<reference evidence="1 2" key="1">
    <citation type="submission" date="2017-09" db="EMBL/GenBank/DDBJ databases">
        <title>Large-scale bioinformatics analysis of Bacillus genomes uncovers conserved roles of natural products in bacterial physiology.</title>
        <authorList>
            <consortium name="Agbiome Team Llc"/>
            <person name="Bleich R.M."/>
            <person name="Grubbs K.J."/>
            <person name="Santa Maria K.C."/>
            <person name="Allen S.E."/>
            <person name="Farag S."/>
            <person name="Shank E.A."/>
            <person name="Bowers A."/>
        </authorList>
    </citation>
    <scope>NUCLEOTIDE SEQUENCE [LARGE SCALE GENOMIC DNA]</scope>
    <source>
        <strain evidence="1 2">AFS070861</strain>
    </source>
</reference>